<keyword evidence="3 6" id="KW-1133">Transmembrane helix</keyword>
<feature type="region of interest" description="Disordered" evidence="5">
    <location>
        <begin position="404"/>
        <end position="500"/>
    </location>
</feature>
<gene>
    <name evidence="8" type="ORF">B0T16DRAFT_420435</name>
</gene>
<feature type="chain" id="PRO_5041444887" evidence="7">
    <location>
        <begin position="28"/>
        <end position="500"/>
    </location>
</feature>
<dbReference type="Proteomes" id="UP001174936">
    <property type="component" value="Unassembled WGS sequence"/>
</dbReference>
<evidence type="ECO:0000256" key="4">
    <source>
        <dbReference type="ARBA" id="ARBA00023136"/>
    </source>
</evidence>
<evidence type="ECO:0000313" key="8">
    <source>
        <dbReference type="EMBL" id="KAK0641733.1"/>
    </source>
</evidence>
<comment type="subcellular location">
    <subcellularLocation>
        <location evidence="1">Membrane</location>
        <topology evidence="1">Single-pass membrane protein</topology>
    </subcellularLocation>
</comment>
<evidence type="ECO:0000256" key="7">
    <source>
        <dbReference type="SAM" id="SignalP"/>
    </source>
</evidence>
<proteinExistence type="predicted"/>
<evidence type="ECO:0000256" key="3">
    <source>
        <dbReference type="ARBA" id="ARBA00022989"/>
    </source>
</evidence>
<evidence type="ECO:0000256" key="1">
    <source>
        <dbReference type="ARBA" id="ARBA00004167"/>
    </source>
</evidence>
<evidence type="ECO:0000313" key="9">
    <source>
        <dbReference type="Proteomes" id="UP001174936"/>
    </source>
</evidence>
<feature type="signal peptide" evidence="7">
    <location>
        <begin position="1"/>
        <end position="27"/>
    </location>
</feature>
<dbReference type="AlphaFoldDB" id="A0AA39XWV7"/>
<organism evidence="8 9">
    <name type="scientific">Cercophora newfieldiana</name>
    <dbReference type="NCBI Taxonomy" id="92897"/>
    <lineage>
        <taxon>Eukaryota</taxon>
        <taxon>Fungi</taxon>
        <taxon>Dikarya</taxon>
        <taxon>Ascomycota</taxon>
        <taxon>Pezizomycotina</taxon>
        <taxon>Sordariomycetes</taxon>
        <taxon>Sordariomycetidae</taxon>
        <taxon>Sordariales</taxon>
        <taxon>Lasiosphaeriaceae</taxon>
        <taxon>Cercophora</taxon>
    </lineage>
</organism>
<protein>
    <submittedName>
        <fullName evidence="8">Uncharacterized protein</fullName>
    </submittedName>
</protein>
<dbReference type="EMBL" id="JAULSV010000006">
    <property type="protein sequence ID" value="KAK0641733.1"/>
    <property type="molecule type" value="Genomic_DNA"/>
</dbReference>
<keyword evidence="2 6" id="KW-0812">Transmembrane</keyword>
<dbReference type="InterPro" id="IPR051694">
    <property type="entry name" value="Immunoregulatory_rcpt-like"/>
</dbReference>
<evidence type="ECO:0000256" key="5">
    <source>
        <dbReference type="SAM" id="MobiDB-lite"/>
    </source>
</evidence>
<dbReference type="GO" id="GO:0071944">
    <property type="term" value="C:cell periphery"/>
    <property type="evidence" value="ECO:0007669"/>
    <property type="project" value="UniProtKB-ARBA"/>
</dbReference>
<keyword evidence="4 6" id="KW-0472">Membrane</keyword>
<keyword evidence="7" id="KW-0732">Signal</keyword>
<feature type="compositionally biased region" description="Polar residues" evidence="5">
    <location>
        <begin position="487"/>
        <end position="500"/>
    </location>
</feature>
<evidence type="ECO:0000256" key="2">
    <source>
        <dbReference type="ARBA" id="ARBA00022692"/>
    </source>
</evidence>
<evidence type="ECO:0000256" key="6">
    <source>
        <dbReference type="SAM" id="Phobius"/>
    </source>
</evidence>
<name>A0AA39XWV7_9PEZI</name>
<reference evidence="8" key="1">
    <citation type="submission" date="2023-06" db="EMBL/GenBank/DDBJ databases">
        <title>Genome-scale phylogeny and comparative genomics of the fungal order Sordariales.</title>
        <authorList>
            <consortium name="Lawrence Berkeley National Laboratory"/>
            <person name="Hensen N."/>
            <person name="Bonometti L."/>
            <person name="Westerberg I."/>
            <person name="Brannstrom I.O."/>
            <person name="Guillou S."/>
            <person name="Cros-Aarteil S."/>
            <person name="Calhoun S."/>
            <person name="Haridas S."/>
            <person name="Kuo A."/>
            <person name="Mondo S."/>
            <person name="Pangilinan J."/>
            <person name="Riley R."/>
            <person name="Labutti K."/>
            <person name="Andreopoulos B."/>
            <person name="Lipzen A."/>
            <person name="Chen C."/>
            <person name="Yanf M."/>
            <person name="Daum C."/>
            <person name="Ng V."/>
            <person name="Clum A."/>
            <person name="Steindorff A."/>
            <person name="Ohm R."/>
            <person name="Martin F."/>
            <person name="Silar P."/>
            <person name="Natvig D."/>
            <person name="Lalanne C."/>
            <person name="Gautier V."/>
            <person name="Ament-Velasquez S.L."/>
            <person name="Kruys A."/>
            <person name="Hutchinson M.I."/>
            <person name="Powell A.J."/>
            <person name="Barry K."/>
            <person name="Miller A.N."/>
            <person name="Grigoriev I.V."/>
            <person name="Debuchy R."/>
            <person name="Gladieux P."/>
            <person name="Thoren M.H."/>
            <person name="Johannesson H."/>
        </authorList>
    </citation>
    <scope>NUCLEOTIDE SEQUENCE</scope>
    <source>
        <strain evidence="8">SMH2532-1</strain>
    </source>
</reference>
<accession>A0AA39XWV7</accession>
<feature type="compositionally biased region" description="Low complexity" evidence="5">
    <location>
        <begin position="452"/>
        <end position="461"/>
    </location>
</feature>
<dbReference type="GO" id="GO:0016020">
    <property type="term" value="C:membrane"/>
    <property type="evidence" value="ECO:0007669"/>
    <property type="project" value="UniProtKB-SubCell"/>
</dbReference>
<dbReference type="PANTHER" id="PTHR15549">
    <property type="entry name" value="PAIRED IMMUNOGLOBULIN-LIKE TYPE 2 RECEPTOR"/>
    <property type="match status" value="1"/>
</dbReference>
<comment type="caution">
    <text evidence="8">The sequence shown here is derived from an EMBL/GenBank/DDBJ whole genome shotgun (WGS) entry which is preliminary data.</text>
</comment>
<feature type="transmembrane region" description="Helical" evidence="6">
    <location>
        <begin position="248"/>
        <end position="270"/>
    </location>
</feature>
<keyword evidence="9" id="KW-1185">Reference proteome</keyword>
<feature type="region of interest" description="Disordered" evidence="5">
    <location>
        <begin position="189"/>
        <end position="239"/>
    </location>
</feature>
<sequence>MRSDLFQRLPAPTVILLLSSISQLTSAHVLQIPKQTPLPTATIPHHAFNVISWPLVATPAPRNPFDLFRRQDDTNTICGYIGGNSEIPATCSAGSHCVVDIDLNVVGCCPNGITSCSSGVFTGCVDSNSGPQTDINPMVFTCGAGDVCYKNVFDGGYSQWGCGTSDLGTSVFGTATGLGTSLTHPTVSVSVTGTRTSRSITKLDSSSTTTPSSRTTEGSQTSPSPSSTTGPAVPVGAGAPGGDRVGPIVGGVIGGVSVFLALMALLIFFIRRRRGNVRKGPGPAGSETYISLPKPGPDSGFAAIPQSQEAFETGMGPGGPGAGAPPRPPPVTVIPVWAQEMNNQGPSPFAYQGAAGTHVSYPPAEGYHYPGQFPAAYAGAGTPVIITGAPAGVAYAQAYSDRKGKAPLESDQVPLTRDDTGPGYQKGLGRIGEEDEDRERLGTGTSSGGDISNPSGMQPSGSGSGSGQGGPNSPEEGSGSPGGRPLWQQNRRQSRNQMWM</sequence>
<feature type="compositionally biased region" description="Low complexity" evidence="5">
    <location>
        <begin position="189"/>
        <end position="237"/>
    </location>
</feature>